<keyword evidence="4" id="KW-1185">Reference proteome</keyword>
<dbReference type="PANTHER" id="PTHR30466:SF1">
    <property type="entry name" value="FMN REDUCTASE (NADH) RUTF"/>
    <property type="match status" value="1"/>
</dbReference>
<dbReference type="GO" id="GO:0010181">
    <property type="term" value="F:FMN binding"/>
    <property type="evidence" value="ECO:0007669"/>
    <property type="project" value="InterPro"/>
</dbReference>
<evidence type="ECO:0000313" key="3">
    <source>
        <dbReference type="EMBL" id="PAP78042.1"/>
    </source>
</evidence>
<dbReference type="Pfam" id="PF01613">
    <property type="entry name" value="Flavin_Reduct"/>
    <property type="match status" value="1"/>
</dbReference>
<dbReference type="OrthoDB" id="9792858at2"/>
<dbReference type="SMART" id="SM00903">
    <property type="entry name" value="Flavin_Reduct"/>
    <property type="match status" value="1"/>
</dbReference>
<dbReference type="Proteomes" id="UP000216339">
    <property type="component" value="Unassembled WGS sequence"/>
</dbReference>
<dbReference type="InterPro" id="IPR002563">
    <property type="entry name" value="Flavin_Rdtase-like_dom"/>
</dbReference>
<dbReference type="PANTHER" id="PTHR30466">
    <property type="entry name" value="FLAVIN REDUCTASE"/>
    <property type="match status" value="1"/>
</dbReference>
<organism evidence="3 4">
    <name type="scientific">Rubrivirga marina</name>
    <dbReference type="NCBI Taxonomy" id="1196024"/>
    <lineage>
        <taxon>Bacteria</taxon>
        <taxon>Pseudomonadati</taxon>
        <taxon>Rhodothermota</taxon>
        <taxon>Rhodothermia</taxon>
        <taxon>Rhodothermales</taxon>
        <taxon>Rubricoccaceae</taxon>
        <taxon>Rubrivirga</taxon>
    </lineage>
</organism>
<comment type="caution">
    <text evidence="3">The sequence shown here is derived from an EMBL/GenBank/DDBJ whole genome shotgun (WGS) entry which is preliminary data.</text>
</comment>
<accession>A0A271J3H0</accession>
<dbReference type="AlphaFoldDB" id="A0A271J3H0"/>
<proteinExistence type="predicted"/>
<evidence type="ECO:0000313" key="4">
    <source>
        <dbReference type="Proteomes" id="UP000216339"/>
    </source>
</evidence>
<keyword evidence="1" id="KW-0560">Oxidoreductase</keyword>
<evidence type="ECO:0000256" key="1">
    <source>
        <dbReference type="ARBA" id="ARBA00023002"/>
    </source>
</evidence>
<sequence length="181" mass="18893">MATATTPPPADRASECPETVPATGEALRHALRDLPSPVVVVTTETDDGPRGATIGSFTSVSLDPPLVSINVTHGTQLHVALAAAEDWAVHLLAADQADVAAHFAVPDLDGEDQLAPFGHLRGAGPPLLRGSLGVLLCQPHARFEAGDHTVYVGEVTHVIEGAGREPLLYYQQTYRGVGGEV</sequence>
<dbReference type="Gene3D" id="2.30.110.10">
    <property type="entry name" value="Electron Transport, Fmn-binding Protein, Chain A"/>
    <property type="match status" value="1"/>
</dbReference>
<dbReference type="SUPFAM" id="SSF50475">
    <property type="entry name" value="FMN-binding split barrel"/>
    <property type="match status" value="1"/>
</dbReference>
<name>A0A271J3H0_9BACT</name>
<dbReference type="InterPro" id="IPR050268">
    <property type="entry name" value="NADH-dep_flavin_reductase"/>
</dbReference>
<dbReference type="EMBL" id="MQWD01000001">
    <property type="protein sequence ID" value="PAP78042.1"/>
    <property type="molecule type" value="Genomic_DNA"/>
</dbReference>
<evidence type="ECO:0000259" key="2">
    <source>
        <dbReference type="SMART" id="SM00903"/>
    </source>
</evidence>
<protein>
    <recommendedName>
        <fullName evidence="2">Flavin reductase like domain-containing protein</fullName>
    </recommendedName>
</protein>
<feature type="domain" description="Flavin reductase like" evidence="2">
    <location>
        <begin position="31"/>
        <end position="176"/>
    </location>
</feature>
<dbReference type="RefSeq" id="WP_095511712.1">
    <property type="nucleotide sequence ID" value="NZ_MQWD01000001.1"/>
</dbReference>
<gene>
    <name evidence="3" type="ORF">BSZ37_17145</name>
</gene>
<reference evidence="3 4" key="1">
    <citation type="submission" date="2016-11" db="EMBL/GenBank/DDBJ databases">
        <title>Study of marine rhodopsin-containing bacteria.</title>
        <authorList>
            <person name="Yoshizawa S."/>
            <person name="Kumagai Y."/>
            <person name="Kogure K."/>
        </authorList>
    </citation>
    <scope>NUCLEOTIDE SEQUENCE [LARGE SCALE GENOMIC DNA]</scope>
    <source>
        <strain evidence="3 4">SAORIC-28</strain>
    </source>
</reference>
<dbReference type="GO" id="GO:0042602">
    <property type="term" value="F:riboflavin reductase (NADPH) activity"/>
    <property type="evidence" value="ECO:0007669"/>
    <property type="project" value="TreeGrafter"/>
</dbReference>
<dbReference type="InterPro" id="IPR012349">
    <property type="entry name" value="Split_barrel_FMN-bd"/>
</dbReference>